<evidence type="ECO:0000256" key="5">
    <source>
        <dbReference type="SAM" id="MobiDB-lite"/>
    </source>
</evidence>
<dbReference type="SMART" id="SM00916">
    <property type="entry name" value="L51_S25_CI-B8"/>
    <property type="match status" value="1"/>
</dbReference>
<evidence type="ECO:0000259" key="6">
    <source>
        <dbReference type="SMART" id="SM00916"/>
    </source>
</evidence>
<dbReference type="Pfam" id="PF05047">
    <property type="entry name" value="L51_S25_CI-B8"/>
    <property type="match status" value="1"/>
</dbReference>
<feature type="compositionally biased region" description="Polar residues" evidence="5">
    <location>
        <begin position="121"/>
        <end position="133"/>
    </location>
</feature>
<evidence type="ECO:0000313" key="7">
    <source>
        <dbReference type="EMBL" id="OAA55953.1"/>
    </source>
</evidence>
<evidence type="ECO:0000256" key="3">
    <source>
        <dbReference type="ARBA" id="ARBA00023128"/>
    </source>
</evidence>
<accession>A0A167NUM3</accession>
<evidence type="ECO:0000256" key="1">
    <source>
        <dbReference type="ARBA" id="ARBA00004173"/>
    </source>
</evidence>
<dbReference type="PANTHER" id="PTHR13274:SF2">
    <property type="entry name" value="SMALL RIBOSOMAL SUBUNIT PROTEIN MS25"/>
    <property type="match status" value="1"/>
</dbReference>
<dbReference type="InterPro" id="IPR036249">
    <property type="entry name" value="Thioredoxin-like_sf"/>
</dbReference>
<feature type="compositionally biased region" description="Low complexity" evidence="5">
    <location>
        <begin position="88"/>
        <end position="106"/>
    </location>
</feature>
<keyword evidence="3" id="KW-0496">Mitochondrion</keyword>
<comment type="subcellular location">
    <subcellularLocation>
        <location evidence="1">Mitochondrion</location>
    </subcellularLocation>
</comment>
<keyword evidence="8" id="KW-1185">Reference proteome</keyword>
<protein>
    <submittedName>
        <fullName evidence="7">50S ribosomal protein mrp49</fullName>
    </submittedName>
</protein>
<dbReference type="EMBL" id="AZHD01000018">
    <property type="protein sequence ID" value="OAA55953.1"/>
    <property type="molecule type" value="Genomic_DNA"/>
</dbReference>
<sequence>MVGITRRMHKLKALLNIRHGPGAALLPSEITRIHMEFASRWNDGQYGPRRFWRDCLPRLKYWNPAVPMIVNRTSEPTGPATMTIYFRQQQQEQQQQQQQQQEQAQASKAGGGGAVPRLGSFVTSENQPSSSFVGKSPAPEPTPSERVVSFDMKGLHSDAILADFLAKTGAVPVAPTPQEEAEFRELEERAGRSQADRETMRKYIEAQRRQKALLKQAMSEAAAIKQSS</sequence>
<feature type="domain" description="Ribosomal protein/NADH dehydrogenase" evidence="6">
    <location>
        <begin position="40"/>
        <end position="171"/>
    </location>
</feature>
<dbReference type="InterPro" id="IPR040049">
    <property type="entry name" value="Ribosomal_mS25/mL61"/>
</dbReference>
<evidence type="ECO:0000256" key="2">
    <source>
        <dbReference type="ARBA" id="ARBA00022980"/>
    </source>
</evidence>
<dbReference type="PANTHER" id="PTHR13274">
    <property type="entry name" value="MITOCHONDRIAL RIBOSOMAL PROTEIN S25"/>
    <property type="match status" value="1"/>
</dbReference>
<dbReference type="GO" id="GO:0005840">
    <property type="term" value="C:ribosome"/>
    <property type="evidence" value="ECO:0007669"/>
    <property type="project" value="UniProtKB-KW"/>
</dbReference>
<evidence type="ECO:0000256" key="4">
    <source>
        <dbReference type="ARBA" id="ARBA00023274"/>
    </source>
</evidence>
<feature type="compositionally biased region" description="Basic and acidic residues" evidence="5">
    <location>
        <begin position="181"/>
        <end position="198"/>
    </location>
</feature>
<keyword evidence="4" id="KW-0687">Ribonucleoprotein</keyword>
<dbReference type="Proteomes" id="UP000076874">
    <property type="component" value="Unassembled WGS sequence"/>
</dbReference>
<name>A0A167NUM3_9HYPO</name>
<dbReference type="SUPFAM" id="SSF52833">
    <property type="entry name" value="Thioredoxin-like"/>
    <property type="match status" value="1"/>
</dbReference>
<gene>
    <name evidence="7" type="ORF">SPI_08160</name>
</gene>
<dbReference type="AlphaFoldDB" id="A0A167NUM3"/>
<dbReference type="GO" id="GO:0005739">
    <property type="term" value="C:mitochondrion"/>
    <property type="evidence" value="ECO:0007669"/>
    <property type="project" value="UniProtKB-SubCell"/>
</dbReference>
<evidence type="ECO:0000313" key="8">
    <source>
        <dbReference type="Proteomes" id="UP000076874"/>
    </source>
</evidence>
<organism evidence="7 8">
    <name type="scientific">Niveomyces insectorum RCEF 264</name>
    <dbReference type="NCBI Taxonomy" id="1081102"/>
    <lineage>
        <taxon>Eukaryota</taxon>
        <taxon>Fungi</taxon>
        <taxon>Dikarya</taxon>
        <taxon>Ascomycota</taxon>
        <taxon>Pezizomycotina</taxon>
        <taxon>Sordariomycetes</taxon>
        <taxon>Hypocreomycetidae</taxon>
        <taxon>Hypocreales</taxon>
        <taxon>Cordycipitaceae</taxon>
        <taxon>Niveomyces</taxon>
    </lineage>
</organism>
<reference evidence="7 8" key="1">
    <citation type="journal article" date="2016" name="Genome Biol. Evol.">
        <title>Divergent and convergent evolution of fungal pathogenicity.</title>
        <authorList>
            <person name="Shang Y."/>
            <person name="Xiao G."/>
            <person name="Zheng P."/>
            <person name="Cen K."/>
            <person name="Zhan S."/>
            <person name="Wang C."/>
        </authorList>
    </citation>
    <scope>NUCLEOTIDE SEQUENCE [LARGE SCALE GENOMIC DNA]</scope>
    <source>
        <strain evidence="7 8">RCEF 264</strain>
    </source>
</reference>
<keyword evidence="2 7" id="KW-0689">Ribosomal protein</keyword>
<dbReference type="OrthoDB" id="1696305at2759"/>
<comment type="caution">
    <text evidence="7">The sequence shown here is derived from an EMBL/GenBank/DDBJ whole genome shotgun (WGS) entry which is preliminary data.</text>
</comment>
<proteinExistence type="predicted"/>
<dbReference type="STRING" id="1081102.A0A167NUM3"/>
<dbReference type="GO" id="GO:1990904">
    <property type="term" value="C:ribonucleoprotein complex"/>
    <property type="evidence" value="ECO:0007669"/>
    <property type="project" value="UniProtKB-KW"/>
</dbReference>
<dbReference type="InterPro" id="IPR007741">
    <property type="entry name" value="Ribosomal_mL43/mS25/NADH_DH"/>
</dbReference>
<dbReference type="GO" id="GO:0003735">
    <property type="term" value="F:structural constituent of ribosome"/>
    <property type="evidence" value="ECO:0007669"/>
    <property type="project" value="InterPro"/>
</dbReference>
<feature type="region of interest" description="Disordered" evidence="5">
    <location>
        <begin position="173"/>
        <end position="198"/>
    </location>
</feature>
<feature type="region of interest" description="Disordered" evidence="5">
    <location>
        <begin position="88"/>
        <end position="146"/>
    </location>
</feature>